<dbReference type="OrthoDB" id="3268903at2759"/>
<dbReference type="Proteomes" id="UP000757232">
    <property type="component" value="Unassembled WGS sequence"/>
</dbReference>
<organism evidence="2 3">
    <name type="scientific">Sanghuangporus baumii</name>
    <name type="common">Phellinus baumii</name>
    <dbReference type="NCBI Taxonomy" id="108892"/>
    <lineage>
        <taxon>Eukaryota</taxon>
        <taxon>Fungi</taxon>
        <taxon>Dikarya</taxon>
        <taxon>Basidiomycota</taxon>
        <taxon>Agaricomycotina</taxon>
        <taxon>Agaricomycetes</taxon>
        <taxon>Hymenochaetales</taxon>
        <taxon>Hymenochaetaceae</taxon>
        <taxon>Sanghuangporus</taxon>
    </lineage>
</organism>
<proteinExistence type="predicted"/>
<evidence type="ECO:0000256" key="1">
    <source>
        <dbReference type="SAM" id="MobiDB-lite"/>
    </source>
</evidence>
<feature type="compositionally biased region" description="Basic and acidic residues" evidence="1">
    <location>
        <begin position="299"/>
        <end position="309"/>
    </location>
</feature>
<accession>A0A9Q5NB92</accession>
<dbReference type="EMBL" id="LNZH02000117">
    <property type="protein sequence ID" value="OCB90781.1"/>
    <property type="molecule type" value="Genomic_DNA"/>
</dbReference>
<sequence length="450" mass="51844">MWSSTHPNAFTEETWVNQRSGEFELKYPDYLRDEQIQYLISNDPRDAEGITSFQTWLAMSSSDSFETADPLLSGNWFSHLWLSWKKLAYNGGKYLNGNAQRQAADDLIIYAFQMRNGAGHVVRPQAPFLVPPDQLISDAVTTMDLPRPWAFYIQGLKSRYLFSWSWYRSIVDSLKPNVITFVFSAEQNYVKVVKRKLIMALYGAQKQRRALRMTDGFVFGSILNNGEMSIYVSYWRNDTLIVEAVFHPFKLEIFGYFVECFFALCKISDFQKKWLEDEFGRWNEAMNVQKKKLFDASESKDVWRDRPDDGPSAPPHKTKRSSADPNVRKVMAEARILAQAIMSNSRRSEIIYFPTKRNIVAFNIVTDAGASERDYQKYYPASWIEEASKRRCEFEDPDPFLPIESGVIVHDDAKASSSRLDTESVSDRTQFDSSSDESGYTLATYDDVPA</sequence>
<protein>
    <submittedName>
        <fullName evidence="2">Uncharacterized protein</fullName>
    </submittedName>
</protein>
<evidence type="ECO:0000313" key="3">
    <source>
        <dbReference type="Proteomes" id="UP000757232"/>
    </source>
</evidence>
<keyword evidence="3" id="KW-1185">Reference proteome</keyword>
<evidence type="ECO:0000313" key="2">
    <source>
        <dbReference type="EMBL" id="OCB90781.1"/>
    </source>
</evidence>
<feature type="region of interest" description="Disordered" evidence="1">
    <location>
        <begin position="299"/>
        <end position="325"/>
    </location>
</feature>
<name>A0A9Q5NB92_SANBA</name>
<reference evidence="2" key="1">
    <citation type="submission" date="2016-06" db="EMBL/GenBank/DDBJ databases">
        <title>Draft Genome sequence of the fungus Inonotus baumii.</title>
        <authorList>
            <person name="Zhu H."/>
            <person name="Lin W."/>
        </authorList>
    </citation>
    <scope>NUCLEOTIDE SEQUENCE</scope>
    <source>
        <strain evidence="2">821</strain>
    </source>
</reference>
<gene>
    <name evidence="2" type="ORF">A7U60_g1966</name>
</gene>
<feature type="region of interest" description="Disordered" evidence="1">
    <location>
        <begin position="414"/>
        <end position="450"/>
    </location>
</feature>
<dbReference type="AlphaFoldDB" id="A0A9Q5NB92"/>
<comment type="caution">
    <text evidence="2">The sequence shown here is derived from an EMBL/GenBank/DDBJ whole genome shotgun (WGS) entry which is preliminary data.</text>
</comment>
<feature type="compositionally biased region" description="Basic and acidic residues" evidence="1">
    <location>
        <begin position="414"/>
        <end position="430"/>
    </location>
</feature>